<evidence type="ECO:0000256" key="2">
    <source>
        <dbReference type="ARBA" id="ARBA00007261"/>
    </source>
</evidence>
<evidence type="ECO:0000256" key="3">
    <source>
        <dbReference type="RuleBase" id="RU004447"/>
    </source>
</evidence>
<sequence>MGLPSFSMISPGFHLHVLLCLSTSLLFFLAPSPVRAVEPHEHLLSNGMKVLLVEVPKAPVATVQIWYKVGSRNEVMGRAGLSHMLEHMMFKGTAKYPKGAFSRLIRKNGGIDNAFTGQDFTAYFENVAADRIELALELEADRMQGLMLDPHEFQTERDVVKEERRLRIEDDPQSALVEILFAQAFLSHPYHWPVIGWFSDLDAMSLEDLQRHYDTYYSPNNATLVVAGDFKADVLIQTIKTLFEPIPRGPSPNPTLSEEPPQRGERRFVLKREAQLPFVMMGFHVPNHSSEDSYALSLLETMLSKGKSSRLYQSLVYEQKSALAVGADYNPMQADPGLFYCYSVVSPGAKTEAVEEALLREVARLQKELPTEVELQRAKNQLEAAHVFEQDSNFRRAMMLGEAETVGAGWRWGNQFLERIRSVTPQDIQRVARRYLNADNRTVGILVPVPPKQQQSSSSVPTPHRRS</sequence>
<evidence type="ECO:0000259" key="4">
    <source>
        <dbReference type="Pfam" id="PF00675"/>
    </source>
</evidence>
<gene>
    <name evidence="6" type="ORF">NITINOP_1393</name>
</gene>
<accession>A0A0S4KSW6</accession>
<dbReference type="Pfam" id="PF00675">
    <property type="entry name" value="Peptidase_M16"/>
    <property type="match status" value="1"/>
</dbReference>
<dbReference type="PANTHER" id="PTHR11851:SF49">
    <property type="entry name" value="MITOCHONDRIAL-PROCESSING PEPTIDASE SUBUNIT ALPHA"/>
    <property type="match status" value="1"/>
</dbReference>
<dbReference type="PANTHER" id="PTHR11851">
    <property type="entry name" value="METALLOPROTEASE"/>
    <property type="match status" value="1"/>
</dbReference>
<dbReference type="InterPro" id="IPR011249">
    <property type="entry name" value="Metalloenz_LuxS/M16"/>
</dbReference>
<evidence type="ECO:0000313" key="7">
    <source>
        <dbReference type="Proteomes" id="UP000066284"/>
    </source>
</evidence>
<keyword evidence="6" id="KW-0378">Hydrolase</keyword>
<dbReference type="EMBL" id="LN885086">
    <property type="protein sequence ID" value="CUQ66368.1"/>
    <property type="molecule type" value="Genomic_DNA"/>
</dbReference>
<dbReference type="PROSITE" id="PS00143">
    <property type="entry name" value="INSULINASE"/>
    <property type="match status" value="1"/>
</dbReference>
<organism evidence="6 7">
    <name type="scientific">Candidatus Nitrospira inopinata</name>
    <dbReference type="NCBI Taxonomy" id="1715989"/>
    <lineage>
        <taxon>Bacteria</taxon>
        <taxon>Pseudomonadati</taxon>
        <taxon>Nitrospirota</taxon>
        <taxon>Nitrospiria</taxon>
        <taxon>Nitrospirales</taxon>
        <taxon>Nitrospiraceae</taxon>
        <taxon>Nitrospira</taxon>
    </lineage>
</organism>
<proteinExistence type="inferred from homology"/>
<protein>
    <submittedName>
        <fullName evidence="6">Putative Zn-dependent peptidase, M16 family</fullName>
        <ecNumber evidence="6">3.4.24.-</ecNumber>
    </submittedName>
</protein>
<feature type="domain" description="Peptidase M16 C-terminal" evidence="5">
    <location>
        <begin position="204"/>
        <end position="382"/>
    </location>
</feature>
<dbReference type="STRING" id="1715989.NITINOP_1393"/>
<feature type="domain" description="Peptidase M16 N-terminal" evidence="4">
    <location>
        <begin position="49"/>
        <end position="191"/>
    </location>
</feature>
<dbReference type="InterPro" id="IPR011765">
    <property type="entry name" value="Pept_M16_N"/>
</dbReference>
<dbReference type="Proteomes" id="UP000066284">
    <property type="component" value="Chromosome 1"/>
</dbReference>
<dbReference type="Pfam" id="PF05193">
    <property type="entry name" value="Peptidase_M16_C"/>
    <property type="match status" value="1"/>
</dbReference>
<dbReference type="GO" id="GO:0046872">
    <property type="term" value="F:metal ion binding"/>
    <property type="evidence" value="ECO:0007669"/>
    <property type="project" value="InterPro"/>
</dbReference>
<dbReference type="SUPFAM" id="SSF63411">
    <property type="entry name" value="LuxS/MPP-like metallohydrolase"/>
    <property type="match status" value="2"/>
</dbReference>
<dbReference type="AlphaFoldDB" id="A0A0S4KSW6"/>
<dbReference type="InterPro" id="IPR001431">
    <property type="entry name" value="Pept_M16_Zn_BS"/>
</dbReference>
<name>A0A0S4KSW6_9BACT</name>
<dbReference type="InterPro" id="IPR007863">
    <property type="entry name" value="Peptidase_M16_C"/>
</dbReference>
<evidence type="ECO:0000256" key="1">
    <source>
        <dbReference type="ARBA" id="ARBA00001947"/>
    </source>
</evidence>
<evidence type="ECO:0000313" key="6">
    <source>
        <dbReference type="EMBL" id="CUQ66368.1"/>
    </source>
</evidence>
<evidence type="ECO:0000259" key="5">
    <source>
        <dbReference type="Pfam" id="PF05193"/>
    </source>
</evidence>
<reference evidence="7" key="1">
    <citation type="submission" date="2015-09" db="EMBL/GenBank/DDBJ databases">
        <authorList>
            <person name="Daims H."/>
        </authorList>
    </citation>
    <scope>NUCLEOTIDE SEQUENCE [LARGE SCALE GENOMIC DNA]</scope>
</reference>
<comment type="cofactor">
    <cofactor evidence="1">
        <name>Zn(2+)</name>
        <dbReference type="ChEBI" id="CHEBI:29105"/>
    </cofactor>
</comment>
<dbReference type="GO" id="GO:0004222">
    <property type="term" value="F:metalloendopeptidase activity"/>
    <property type="evidence" value="ECO:0007669"/>
    <property type="project" value="InterPro"/>
</dbReference>
<dbReference type="InterPro" id="IPR050361">
    <property type="entry name" value="MPP/UQCRC_Complex"/>
</dbReference>
<dbReference type="KEGG" id="nio:NITINOP_1393"/>
<comment type="similarity">
    <text evidence="2 3">Belongs to the peptidase M16 family.</text>
</comment>
<dbReference type="GO" id="GO:0006508">
    <property type="term" value="P:proteolysis"/>
    <property type="evidence" value="ECO:0007669"/>
    <property type="project" value="InterPro"/>
</dbReference>
<dbReference type="EC" id="3.4.24.-" evidence="6"/>
<keyword evidence="7" id="KW-1185">Reference proteome</keyword>
<dbReference type="Gene3D" id="3.30.830.10">
    <property type="entry name" value="Metalloenzyme, LuxS/M16 peptidase-like"/>
    <property type="match status" value="2"/>
</dbReference>